<accession>A0A3M6X2M4</accession>
<dbReference type="InterPro" id="IPR052337">
    <property type="entry name" value="SAT4-like"/>
</dbReference>
<evidence type="ECO:0000256" key="1">
    <source>
        <dbReference type="ARBA" id="ARBA00004141"/>
    </source>
</evidence>
<dbReference type="OrthoDB" id="5022096at2759"/>
<protein>
    <recommendedName>
        <fullName evidence="7">Rhodopsin domain-containing protein</fullName>
    </recommendedName>
</protein>
<dbReference type="Pfam" id="PF20684">
    <property type="entry name" value="Fung_rhodopsin"/>
    <property type="match status" value="1"/>
</dbReference>
<evidence type="ECO:0000313" key="11">
    <source>
        <dbReference type="Proteomes" id="UP000282582"/>
    </source>
</evidence>
<dbReference type="EMBL" id="QWIK01000338">
    <property type="protein sequence ID" value="RMY07994.1"/>
    <property type="molecule type" value="Genomic_DNA"/>
</dbReference>
<evidence type="ECO:0000256" key="5">
    <source>
        <dbReference type="ARBA" id="ARBA00038359"/>
    </source>
</evidence>
<keyword evidence="3 6" id="KW-1133">Transmembrane helix</keyword>
<keyword evidence="2 6" id="KW-0812">Transmembrane</keyword>
<feature type="transmembrane region" description="Helical" evidence="6">
    <location>
        <begin position="91"/>
        <end position="112"/>
    </location>
</feature>
<dbReference type="EMBL" id="QWIJ01000247">
    <property type="protein sequence ID" value="RMX85012.1"/>
    <property type="molecule type" value="Genomic_DNA"/>
</dbReference>
<evidence type="ECO:0000256" key="3">
    <source>
        <dbReference type="ARBA" id="ARBA00022989"/>
    </source>
</evidence>
<evidence type="ECO:0000313" key="8">
    <source>
        <dbReference type="EMBL" id="RMX85012.1"/>
    </source>
</evidence>
<evidence type="ECO:0000256" key="4">
    <source>
        <dbReference type="ARBA" id="ARBA00023136"/>
    </source>
</evidence>
<dbReference type="AlphaFoldDB" id="A0A3M6X2M4"/>
<sequence length="247" mass="27442">MDKPPDVNKGPVILIACCICVACAVVMVALRAFVRLRMFKMGGWDDICIAAAMTVMLVELAIIIPSVSLGAGRHVQYLDPKDNIQGLRLNFVTQPLCLVALCLTKLSVGFFLLRLTPSKRHVRIIWGVMILTLLSWLGNFLTVLLQCQPLRKVWDLSQPGRCIPQNQLKIAAFFNSSVSALTDLIFALLPIPLVRRLQMNRRTKVAIIAILSLGIFVTACAIIKMNYLGSYGEHGDFLFDSSEITIW</sequence>
<dbReference type="GO" id="GO:0016020">
    <property type="term" value="C:membrane"/>
    <property type="evidence" value="ECO:0007669"/>
    <property type="project" value="UniProtKB-SubCell"/>
</dbReference>
<feature type="transmembrane region" description="Helical" evidence="6">
    <location>
        <begin position="205"/>
        <end position="227"/>
    </location>
</feature>
<feature type="transmembrane region" description="Helical" evidence="6">
    <location>
        <begin position="12"/>
        <end position="34"/>
    </location>
</feature>
<proteinExistence type="inferred from homology"/>
<evidence type="ECO:0000256" key="6">
    <source>
        <dbReference type="SAM" id="Phobius"/>
    </source>
</evidence>
<organism evidence="8 10">
    <name type="scientific">Hortaea werneckii</name>
    <name type="common">Black yeast</name>
    <name type="synonym">Cladosporium werneckii</name>
    <dbReference type="NCBI Taxonomy" id="91943"/>
    <lineage>
        <taxon>Eukaryota</taxon>
        <taxon>Fungi</taxon>
        <taxon>Dikarya</taxon>
        <taxon>Ascomycota</taxon>
        <taxon>Pezizomycotina</taxon>
        <taxon>Dothideomycetes</taxon>
        <taxon>Dothideomycetidae</taxon>
        <taxon>Mycosphaerellales</taxon>
        <taxon>Teratosphaeriaceae</taxon>
        <taxon>Hortaea</taxon>
    </lineage>
</organism>
<evidence type="ECO:0000313" key="9">
    <source>
        <dbReference type="EMBL" id="RMY07994.1"/>
    </source>
</evidence>
<dbReference type="VEuPathDB" id="FungiDB:BTJ68_06235"/>
<comment type="similarity">
    <text evidence="5">Belongs to the SAT4 family.</text>
</comment>
<evidence type="ECO:0000313" key="10">
    <source>
        <dbReference type="Proteomes" id="UP000281245"/>
    </source>
</evidence>
<gene>
    <name evidence="9" type="ORF">D0868_05053</name>
    <name evidence="8" type="ORF">D0869_04142</name>
</gene>
<feature type="transmembrane region" description="Helical" evidence="6">
    <location>
        <begin position="170"/>
        <end position="193"/>
    </location>
</feature>
<name>A0A3M6X2M4_HORWE</name>
<feature type="transmembrane region" description="Helical" evidence="6">
    <location>
        <begin position="124"/>
        <end position="145"/>
    </location>
</feature>
<keyword evidence="4 6" id="KW-0472">Membrane</keyword>
<dbReference type="PANTHER" id="PTHR33048:SF167">
    <property type="entry name" value="INTEGRAL MEMBRANE PROTEIN"/>
    <property type="match status" value="1"/>
</dbReference>
<feature type="domain" description="Rhodopsin" evidence="7">
    <location>
        <begin position="30"/>
        <end position="247"/>
    </location>
</feature>
<evidence type="ECO:0000256" key="2">
    <source>
        <dbReference type="ARBA" id="ARBA00022692"/>
    </source>
</evidence>
<evidence type="ECO:0000259" key="7">
    <source>
        <dbReference type="Pfam" id="PF20684"/>
    </source>
</evidence>
<dbReference type="Proteomes" id="UP000281245">
    <property type="component" value="Unassembled WGS sequence"/>
</dbReference>
<comment type="caution">
    <text evidence="8">The sequence shown here is derived from an EMBL/GenBank/DDBJ whole genome shotgun (WGS) entry which is preliminary data.</text>
</comment>
<dbReference type="InterPro" id="IPR049326">
    <property type="entry name" value="Rhodopsin_dom_fungi"/>
</dbReference>
<feature type="transmembrane region" description="Helical" evidence="6">
    <location>
        <begin position="46"/>
        <end position="71"/>
    </location>
</feature>
<reference evidence="10 11" key="1">
    <citation type="journal article" date="2018" name="BMC Genomics">
        <title>Genomic evidence for intraspecific hybridization in a clonal and extremely halotolerant yeast.</title>
        <authorList>
            <person name="Gostincar C."/>
            <person name="Stajich J.E."/>
            <person name="Zupancic J."/>
            <person name="Zalar P."/>
            <person name="Gunde-Cimerman N."/>
        </authorList>
    </citation>
    <scope>NUCLEOTIDE SEQUENCE [LARGE SCALE GENOMIC DNA]</scope>
    <source>
        <strain evidence="9 11">EXF-6654</strain>
        <strain evidence="8 10">EXF-6656</strain>
    </source>
</reference>
<dbReference type="Proteomes" id="UP000282582">
    <property type="component" value="Unassembled WGS sequence"/>
</dbReference>
<dbReference type="PANTHER" id="PTHR33048">
    <property type="entry name" value="PTH11-LIKE INTEGRAL MEMBRANE PROTEIN (AFU_ORTHOLOGUE AFUA_5G11245)"/>
    <property type="match status" value="1"/>
</dbReference>
<comment type="subcellular location">
    <subcellularLocation>
        <location evidence="1">Membrane</location>
        <topology evidence="1">Multi-pass membrane protein</topology>
    </subcellularLocation>
</comment>